<comment type="subcellular location">
    <subcellularLocation>
        <location evidence="1">Cell membrane</location>
        <topology evidence="1">Multi-pass membrane protein</topology>
    </subcellularLocation>
</comment>
<organism evidence="10 11">
    <name type="scientific">Paraburkholderia graminis</name>
    <dbReference type="NCBI Taxonomy" id="60548"/>
    <lineage>
        <taxon>Bacteria</taxon>
        <taxon>Pseudomonadati</taxon>
        <taxon>Pseudomonadota</taxon>
        <taxon>Betaproteobacteria</taxon>
        <taxon>Burkholderiales</taxon>
        <taxon>Burkholderiaceae</taxon>
        <taxon>Paraburkholderia</taxon>
    </lineage>
</organism>
<dbReference type="InterPro" id="IPR001633">
    <property type="entry name" value="EAL_dom"/>
</dbReference>
<dbReference type="SUPFAM" id="SSF55073">
    <property type="entry name" value="Nucleotide cyclase"/>
    <property type="match status" value="1"/>
</dbReference>
<feature type="transmembrane region" description="Helical" evidence="7">
    <location>
        <begin position="344"/>
        <end position="367"/>
    </location>
</feature>
<comment type="caution">
    <text evidence="10">The sequence shown here is derived from an EMBL/GenBank/DDBJ whole genome shotgun (WGS) entry which is preliminary data.</text>
</comment>
<feature type="compositionally biased region" description="Basic and acidic residues" evidence="6">
    <location>
        <begin position="51"/>
        <end position="63"/>
    </location>
</feature>
<dbReference type="PANTHER" id="PTHR44757:SF2">
    <property type="entry name" value="BIOFILM ARCHITECTURE MAINTENANCE PROTEIN MBAA"/>
    <property type="match status" value="1"/>
</dbReference>
<feature type="domain" description="GGDEF" evidence="9">
    <location>
        <begin position="410"/>
        <end position="543"/>
    </location>
</feature>
<evidence type="ECO:0000256" key="1">
    <source>
        <dbReference type="ARBA" id="ARBA00004651"/>
    </source>
</evidence>
<dbReference type="PROSITE" id="PS50887">
    <property type="entry name" value="GGDEF"/>
    <property type="match status" value="1"/>
</dbReference>
<dbReference type="Gene3D" id="3.20.20.450">
    <property type="entry name" value="EAL domain"/>
    <property type="match status" value="1"/>
</dbReference>
<evidence type="ECO:0000256" key="5">
    <source>
        <dbReference type="ARBA" id="ARBA00023136"/>
    </source>
</evidence>
<evidence type="ECO:0000256" key="7">
    <source>
        <dbReference type="SAM" id="Phobius"/>
    </source>
</evidence>
<feature type="region of interest" description="Disordered" evidence="6">
    <location>
        <begin position="44"/>
        <end position="63"/>
    </location>
</feature>
<feature type="domain" description="EAL" evidence="8">
    <location>
        <begin position="552"/>
        <end position="806"/>
    </location>
</feature>
<evidence type="ECO:0000256" key="4">
    <source>
        <dbReference type="ARBA" id="ARBA00022989"/>
    </source>
</evidence>
<gene>
    <name evidence="10" type="ORF">QF025_006278</name>
</gene>
<evidence type="ECO:0000313" key="11">
    <source>
        <dbReference type="Proteomes" id="UP001245184"/>
    </source>
</evidence>
<keyword evidence="2" id="KW-1003">Cell membrane</keyword>
<dbReference type="Pfam" id="PF00563">
    <property type="entry name" value="EAL"/>
    <property type="match status" value="1"/>
</dbReference>
<dbReference type="GO" id="GO:0005886">
    <property type="term" value="C:plasma membrane"/>
    <property type="evidence" value="ECO:0007669"/>
    <property type="project" value="UniProtKB-SubCell"/>
</dbReference>
<feature type="transmembrane region" description="Helical" evidence="7">
    <location>
        <begin position="71"/>
        <end position="92"/>
    </location>
</feature>
<reference evidence="10 11" key="1">
    <citation type="submission" date="2023-08" db="EMBL/GenBank/DDBJ databases">
        <title>Genome sequencing of plant associated microbes to promote plant fitness in Sorghum bicolor and Oryza sativa.</title>
        <authorList>
            <person name="Coleman-Derr D."/>
        </authorList>
    </citation>
    <scope>NUCLEOTIDE SEQUENCE [LARGE SCALE GENOMIC DNA]</scope>
    <source>
        <strain evidence="10 11">SLBN-33</strain>
    </source>
</reference>
<evidence type="ECO:0000256" key="6">
    <source>
        <dbReference type="SAM" id="MobiDB-lite"/>
    </source>
</evidence>
<evidence type="ECO:0000256" key="3">
    <source>
        <dbReference type="ARBA" id="ARBA00022692"/>
    </source>
</evidence>
<evidence type="ECO:0000259" key="9">
    <source>
        <dbReference type="PROSITE" id="PS50887"/>
    </source>
</evidence>
<dbReference type="CDD" id="cd01948">
    <property type="entry name" value="EAL"/>
    <property type="match status" value="1"/>
</dbReference>
<dbReference type="Pfam" id="PF00990">
    <property type="entry name" value="GGDEF"/>
    <property type="match status" value="1"/>
</dbReference>
<proteinExistence type="predicted"/>
<dbReference type="InterPro" id="IPR000160">
    <property type="entry name" value="GGDEF_dom"/>
</dbReference>
<dbReference type="Pfam" id="PF02743">
    <property type="entry name" value="dCache_1"/>
    <property type="match status" value="1"/>
</dbReference>
<dbReference type="AlphaFoldDB" id="A0ABD5CRA1"/>
<dbReference type="InterPro" id="IPR035919">
    <property type="entry name" value="EAL_sf"/>
</dbReference>
<evidence type="ECO:0000259" key="8">
    <source>
        <dbReference type="PROSITE" id="PS50883"/>
    </source>
</evidence>
<sequence length="828" mass="91301">MQTIRRETTPFLLAQQFRQLHAATHENSAVHARAFATGRQLGTGRLMSKPRFSDQREARSRRDPAVSRRRALLAIPALGVLVLILLWTVIFARLSVEKEATNREAMASAAILSAALEQHTIKAIHQVDQITRFVKYEFEKTPGRFDLASTVEKGVVQSETLVQVSLIDEHGQLIANTAELNPKRIDLSDREHFKVHEHENDDQLYISKPVLGRVSGHWTLQMTRRLNHPDGSFAGVVVVSEDPSYFTSDFYNNAAIGREGVIAVISDNGTVLARRTGSVVNASGTFSASGSYPTSEHVSGTYVDSLDNVTRIVSYRHIDGYPLGVLVGLSQAEEFADYNHTRNVYLLMAGFISLAMLSFFAVATGLIGKLLGREREMTHLVEYDLLTGLRNRYSTLRTLRQEVAQPHNLGHLAILFIDLDNFKTVNDTLGHNAGDIVLQMTASRLATAVADGGTLSRIGGDEFVVVIKGEDVEKRAVALAEAAAEAFAKPFEVRGSSFVLHASIGIALYSVANESEIDLLKKADLAMYSAKDAGKNCYQFYSPQLSHRADHLMKWEQQLRVALAEGQLFLAYQPKIDLTRRCITGFEALVRWNHPQHGLIPANEFIPVAESTGLIVPIGDFVIETACRQLAVWQQQGYDTLSLAVNISAVQFWRGDLYETISHAIEESGISARRLELEITETAMMEYPELVSEKIFALKRLGVRIALDDFGTGYSSLSYLNRFSVDTLKVDRSFVQAIPGDRSVCVMVTAIVNLARSLGLTVVVEGTETEEQIAWLAALGHIEAQGFLFSRPVPVDAIPALLERFGVCGMAGRRPVQEANSTSTSTNG</sequence>
<evidence type="ECO:0000256" key="2">
    <source>
        <dbReference type="ARBA" id="ARBA00022475"/>
    </source>
</evidence>
<dbReference type="CDD" id="cd12915">
    <property type="entry name" value="PDC2_DGC_like"/>
    <property type="match status" value="1"/>
</dbReference>
<dbReference type="PANTHER" id="PTHR44757">
    <property type="entry name" value="DIGUANYLATE CYCLASE DGCP"/>
    <property type="match status" value="1"/>
</dbReference>
<keyword evidence="3 7" id="KW-0812">Transmembrane</keyword>
<protein>
    <submittedName>
        <fullName evidence="10">Diguanylate cyclase (GGDEF)-like protein</fullName>
    </submittedName>
</protein>
<dbReference type="InterPro" id="IPR043128">
    <property type="entry name" value="Rev_trsase/Diguanyl_cyclase"/>
</dbReference>
<dbReference type="Gene3D" id="3.30.70.270">
    <property type="match status" value="1"/>
</dbReference>
<keyword evidence="4 7" id="KW-1133">Transmembrane helix</keyword>
<dbReference type="InterPro" id="IPR033479">
    <property type="entry name" value="dCache_1"/>
</dbReference>
<dbReference type="Proteomes" id="UP001245184">
    <property type="component" value="Unassembled WGS sequence"/>
</dbReference>
<dbReference type="PROSITE" id="PS50883">
    <property type="entry name" value="EAL"/>
    <property type="match status" value="1"/>
</dbReference>
<dbReference type="SMART" id="SM00267">
    <property type="entry name" value="GGDEF"/>
    <property type="match status" value="1"/>
</dbReference>
<dbReference type="EMBL" id="JAVIZN010000002">
    <property type="protein sequence ID" value="MDR6207558.1"/>
    <property type="molecule type" value="Genomic_DNA"/>
</dbReference>
<dbReference type="CDD" id="cd01949">
    <property type="entry name" value="GGDEF"/>
    <property type="match status" value="1"/>
</dbReference>
<keyword evidence="5 7" id="KW-0472">Membrane</keyword>
<evidence type="ECO:0000313" key="10">
    <source>
        <dbReference type="EMBL" id="MDR6207558.1"/>
    </source>
</evidence>
<dbReference type="SMART" id="SM00052">
    <property type="entry name" value="EAL"/>
    <property type="match status" value="1"/>
</dbReference>
<dbReference type="SUPFAM" id="SSF141868">
    <property type="entry name" value="EAL domain-like"/>
    <property type="match status" value="1"/>
</dbReference>
<name>A0ABD5CRA1_9BURK</name>
<dbReference type="CDD" id="cd12914">
    <property type="entry name" value="PDC1_DGC_like"/>
    <property type="match status" value="1"/>
</dbReference>
<dbReference type="InterPro" id="IPR052155">
    <property type="entry name" value="Biofilm_reg_signaling"/>
</dbReference>
<dbReference type="NCBIfam" id="TIGR00254">
    <property type="entry name" value="GGDEF"/>
    <property type="match status" value="1"/>
</dbReference>
<accession>A0ABD5CRA1</accession>
<dbReference type="Gene3D" id="3.30.450.20">
    <property type="entry name" value="PAS domain"/>
    <property type="match status" value="2"/>
</dbReference>
<dbReference type="InterPro" id="IPR029787">
    <property type="entry name" value="Nucleotide_cyclase"/>
</dbReference>